<comment type="subcellular location">
    <subcellularLocation>
        <location evidence="1">Endomembrane system</location>
        <topology evidence="1">Multi-pass membrane protein</topology>
    </subcellularLocation>
</comment>
<keyword evidence="3 5" id="KW-1133">Transmembrane helix</keyword>
<dbReference type="CDD" id="cd01044">
    <property type="entry name" value="Ferritin_CCC1_N"/>
    <property type="match status" value="1"/>
</dbReference>
<feature type="transmembrane region" description="Helical" evidence="5">
    <location>
        <begin position="316"/>
        <end position="340"/>
    </location>
</feature>
<feature type="transmembrane region" description="Helical" evidence="5">
    <location>
        <begin position="174"/>
        <end position="193"/>
    </location>
</feature>
<dbReference type="Proteomes" id="UP000010445">
    <property type="component" value="Unassembled WGS sequence"/>
</dbReference>
<accession>L1ME96</accession>
<sequence>MTASSAATPTTPTRKQIKRWQRYLANERAEAAVYRELALKKQGEEREILLRIAEAEARHEEHWRTLLGDHVGMPRRPDYSTLLMGFLAKRFGSVFTLALMQSAEARTPYEKDDDATDQMTADERIHAEVVRGLAAKSREKMSGNFRAAVFGANDGLVSNLALVLGVVGSGVDTSYVLLTGISGLLAGALSMGAGEYVSVCSQRELLEASAPSPDTDGALPKLDINANELALVYRARGMDPDAAEAHARKVLSSVRGSGVGSGLGGVSGGAPVGAAPHANAEVVGSGWSAALSSFLFFASGALIPILPFIFGASSMVAAVLACVLVGIALMCTGGIVGVLSGTSPGLRALRQLAIGLGAAGITYGLGNLFGVALG</sequence>
<dbReference type="CDD" id="cd02433">
    <property type="entry name" value="Nodulin-21_like_2"/>
    <property type="match status" value="1"/>
</dbReference>
<evidence type="ECO:0000256" key="3">
    <source>
        <dbReference type="ARBA" id="ARBA00022989"/>
    </source>
</evidence>
<evidence type="ECO:0000313" key="6">
    <source>
        <dbReference type="EMBL" id="EKX89355.1"/>
    </source>
</evidence>
<dbReference type="PANTHER" id="PTHR31851">
    <property type="entry name" value="FE(2+)/MN(2+) TRANSPORTER PCL1"/>
    <property type="match status" value="1"/>
</dbReference>
<feature type="transmembrane region" description="Helical" evidence="5">
    <location>
        <begin position="352"/>
        <end position="373"/>
    </location>
</feature>
<dbReference type="InterPro" id="IPR039376">
    <property type="entry name" value="Ferritin_CCC1_N"/>
</dbReference>
<dbReference type="OrthoDB" id="9789677at2"/>
<evidence type="ECO:0000256" key="5">
    <source>
        <dbReference type="SAM" id="Phobius"/>
    </source>
</evidence>
<dbReference type="STRING" id="1035195.HMPREF9997_01826"/>
<keyword evidence="4 5" id="KW-0472">Membrane</keyword>
<dbReference type="HOGENOM" id="CLU_038957_1_0_11"/>
<dbReference type="PATRIC" id="fig|1035195.3.peg.1650"/>
<dbReference type="GO" id="GO:0012505">
    <property type="term" value="C:endomembrane system"/>
    <property type="evidence" value="ECO:0007669"/>
    <property type="project" value="UniProtKB-SubCell"/>
</dbReference>
<evidence type="ECO:0000313" key="7">
    <source>
        <dbReference type="Proteomes" id="UP000010445"/>
    </source>
</evidence>
<dbReference type="GO" id="GO:0005384">
    <property type="term" value="F:manganese ion transmembrane transporter activity"/>
    <property type="evidence" value="ECO:0007669"/>
    <property type="project" value="InterPro"/>
</dbReference>
<reference evidence="6 7" key="1">
    <citation type="submission" date="2012-05" db="EMBL/GenBank/DDBJ databases">
        <authorList>
            <person name="Weinstock G."/>
            <person name="Sodergren E."/>
            <person name="Lobos E.A."/>
            <person name="Fulton L."/>
            <person name="Fulton R."/>
            <person name="Courtney L."/>
            <person name="Fronick C."/>
            <person name="O'Laughlin M."/>
            <person name="Godfrey J."/>
            <person name="Wilson R.M."/>
            <person name="Miner T."/>
            <person name="Farmer C."/>
            <person name="Delehaunty K."/>
            <person name="Cordes M."/>
            <person name="Minx P."/>
            <person name="Tomlinson C."/>
            <person name="Chen J."/>
            <person name="Wollam A."/>
            <person name="Pepin K.H."/>
            <person name="Bhonagiri V."/>
            <person name="Zhang X."/>
            <person name="Suruliraj S."/>
            <person name="Warren W."/>
            <person name="Mitreva M."/>
            <person name="Mardis E.R."/>
            <person name="Wilson R.K."/>
        </authorList>
    </citation>
    <scope>NUCLEOTIDE SEQUENCE [LARGE SCALE GENOMIC DNA]</scope>
    <source>
        <strain evidence="6 7">F0235</strain>
    </source>
</reference>
<name>L1ME96_9CORY</name>
<feature type="transmembrane region" description="Helical" evidence="5">
    <location>
        <begin position="147"/>
        <end position="168"/>
    </location>
</feature>
<protein>
    <submittedName>
        <fullName evidence="6">Membrane protein</fullName>
    </submittedName>
</protein>
<evidence type="ECO:0000256" key="2">
    <source>
        <dbReference type="ARBA" id="ARBA00022692"/>
    </source>
</evidence>
<comment type="caution">
    <text evidence="6">The sequence shown here is derived from an EMBL/GenBank/DDBJ whole genome shotgun (WGS) entry which is preliminary data.</text>
</comment>
<dbReference type="InterPro" id="IPR008217">
    <property type="entry name" value="Ccc1_fam"/>
</dbReference>
<dbReference type="GO" id="GO:0030026">
    <property type="term" value="P:intracellular manganese ion homeostasis"/>
    <property type="evidence" value="ECO:0007669"/>
    <property type="project" value="InterPro"/>
</dbReference>
<organism evidence="6 7">
    <name type="scientific">Corynebacterium durum F0235</name>
    <dbReference type="NCBI Taxonomy" id="1035195"/>
    <lineage>
        <taxon>Bacteria</taxon>
        <taxon>Bacillati</taxon>
        <taxon>Actinomycetota</taxon>
        <taxon>Actinomycetes</taxon>
        <taxon>Mycobacteriales</taxon>
        <taxon>Corynebacteriaceae</taxon>
        <taxon>Corynebacterium</taxon>
    </lineage>
</organism>
<feature type="transmembrane region" description="Helical" evidence="5">
    <location>
        <begin position="289"/>
        <end position="310"/>
    </location>
</feature>
<evidence type="ECO:0000256" key="1">
    <source>
        <dbReference type="ARBA" id="ARBA00004127"/>
    </source>
</evidence>
<gene>
    <name evidence="6" type="ORF">HMPREF9997_01826</name>
</gene>
<dbReference type="EMBL" id="AMEM01000024">
    <property type="protein sequence ID" value="EKX89355.1"/>
    <property type="molecule type" value="Genomic_DNA"/>
</dbReference>
<dbReference type="Pfam" id="PF01988">
    <property type="entry name" value="VIT1"/>
    <property type="match status" value="1"/>
</dbReference>
<dbReference type="AlphaFoldDB" id="L1ME96"/>
<dbReference type="RefSeq" id="WP_006064051.1">
    <property type="nucleotide sequence ID" value="NZ_KB290831.1"/>
</dbReference>
<evidence type="ECO:0000256" key="4">
    <source>
        <dbReference type="ARBA" id="ARBA00023136"/>
    </source>
</evidence>
<keyword evidence="7" id="KW-1185">Reference proteome</keyword>
<keyword evidence="2 5" id="KW-0812">Transmembrane</keyword>
<proteinExistence type="predicted"/>
<dbReference type="eggNOG" id="COG1814">
    <property type="taxonomic scope" value="Bacteria"/>
</dbReference>